<evidence type="ECO:0000313" key="2">
    <source>
        <dbReference type="Proteomes" id="UP000604117"/>
    </source>
</evidence>
<name>A0ABQ4CX18_9ACTN</name>
<accession>A0ABQ4CX18</accession>
<reference evidence="1 2" key="1">
    <citation type="submission" date="2021-01" db="EMBL/GenBank/DDBJ databases">
        <title>Whole genome shotgun sequence of Asanoa siamensis NBRC 107932.</title>
        <authorList>
            <person name="Komaki H."/>
            <person name="Tamura T."/>
        </authorList>
    </citation>
    <scope>NUCLEOTIDE SEQUENCE [LARGE SCALE GENOMIC DNA]</scope>
    <source>
        <strain evidence="1 2">NBRC 107932</strain>
    </source>
</reference>
<evidence type="ECO:0000313" key="1">
    <source>
        <dbReference type="EMBL" id="GIF75382.1"/>
    </source>
</evidence>
<organism evidence="1 2">
    <name type="scientific">Asanoa siamensis</name>
    <dbReference type="NCBI Taxonomy" id="926357"/>
    <lineage>
        <taxon>Bacteria</taxon>
        <taxon>Bacillati</taxon>
        <taxon>Actinomycetota</taxon>
        <taxon>Actinomycetes</taxon>
        <taxon>Micromonosporales</taxon>
        <taxon>Micromonosporaceae</taxon>
        <taxon>Asanoa</taxon>
    </lineage>
</organism>
<comment type="caution">
    <text evidence="1">The sequence shown here is derived from an EMBL/GenBank/DDBJ whole genome shotgun (WGS) entry which is preliminary data.</text>
</comment>
<keyword evidence="2" id="KW-1185">Reference proteome</keyword>
<proteinExistence type="predicted"/>
<dbReference type="EMBL" id="BONE01000042">
    <property type="protein sequence ID" value="GIF75382.1"/>
    <property type="molecule type" value="Genomic_DNA"/>
</dbReference>
<sequence>MDSTMMDRYRAHRERLRRARALERALSQTHSPAVRAEIIAISQRSQY</sequence>
<gene>
    <name evidence="1" type="ORF">Asi02nite_49000</name>
</gene>
<dbReference type="Proteomes" id="UP000604117">
    <property type="component" value="Unassembled WGS sequence"/>
</dbReference>
<protein>
    <submittedName>
        <fullName evidence="1">Uncharacterized protein</fullName>
    </submittedName>
</protein>
<dbReference type="RefSeq" id="WP_203716246.1">
    <property type="nucleotide sequence ID" value="NZ_BONE01000042.1"/>
</dbReference>